<protein>
    <submittedName>
        <fullName evidence="1">DUF2194 domain-containing protein</fullName>
    </submittedName>
</protein>
<reference evidence="1" key="1">
    <citation type="submission" date="2022-11" db="EMBL/GenBank/DDBJ databases">
        <title>Hoeflea poritis sp. nov., isolated from scleractinian coral Porites lutea.</title>
        <authorList>
            <person name="Zhang G."/>
            <person name="Wei Q."/>
            <person name="Cai L."/>
        </authorList>
    </citation>
    <scope>NUCLEOTIDE SEQUENCE</scope>
    <source>
        <strain evidence="1">E7-10</strain>
    </source>
</reference>
<dbReference type="EMBL" id="JAPJZH010000010">
    <property type="protein sequence ID" value="MDA4847039.1"/>
    <property type="molecule type" value="Genomic_DNA"/>
</dbReference>
<dbReference type="Gene3D" id="3.20.20.370">
    <property type="entry name" value="Glycoside hydrolase/deacetylase"/>
    <property type="match status" value="1"/>
</dbReference>
<comment type="caution">
    <text evidence="1">The sequence shown here is derived from an EMBL/GenBank/DDBJ whole genome shotgun (WGS) entry which is preliminary data.</text>
</comment>
<dbReference type="SUPFAM" id="SSF52317">
    <property type="entry name" value="Class I glutamine amidotransferase-like"/>
    <property type="match status" value="1"/>
</dbReference>
<dbReference type="Gene3D" id="3.40.50.880">
    <property type="match status" value="1"/>
</dbReference>
<accession>A0ABT4VQQ5</accession>
<name>A0ABT4VQQ5_9HYPH</name>
<evidence type="ECO:0000313" key="2">
    <source>
        <dbReference type="Proteomes" id="UP001148313"/>
    </source>
</evidence>
<organism evidence="1 2">
    <name type="scientific">Hoeflea poritis</name>
    <dbReference type="NCBI Taxonomy" id="2993659"/>
    <lineage>
        <taxon>Bacteria</taxon>
        <taxon>Pseudomonadati</taxon>
        <taxon>Pseudomonadota</taxon>
        <taxon>Alphaproteobacteria</taxon>
        <taxon>Hyphomicrobiales</taxon>
        <taxon>Rhizobiaceae</taxon>
        <taxon>Hoeflea</taxon>
    </lineage>
</organism>
<dbReference type="InterPro" id="IPR029062">
    <property type="entry name" value="Class_I_gatase-like"/>
</dbReference>
<proteinExistence type="predicted"/>
<sequence length="599" mass="66116">MFKLGKKGAAQRAPAEQGGFAEQLVLIVWDSRDAYSEKTYRNACAALEYAHVRCAGFDLGGSRHAPSLSDYSCVFLCAERLQQCSWPLLQELRRLVSSGGGLAVLFRGWNRHLSDILGVDCDDEWPVFRQGAPGGLKFVSDLLPALNGLELSDDDVSGHTPYDFAPGEDATVLVRDSADRPLAWLSAFQKGRAVFWNTSVLAHKDMRGLIVQSLALVQSVSVTASVNVGLIQVDDFPPPLMSELPAAFAEANPGLTPIAFYRDVWLADMIELAHRHALRYSCFAIDDYDAGIDTGRNGGHSDEAEGRLGKRLARYSESLAGAEGAIAEIGLHGHNHTPPLLSNWKTRDAMLAGFKACRAQWQAHAGLEPPVSYVPPNNEYDRDGLEALCAAFPEIEAVCGLYTAGRFEAGGDREFGPEPWNHRLFCIPRMSSGFDMPAFTRFQAISQLLTMGAWTHFFHPDDVFDVEDDSEAREGLRNVDNRPWRANPECGEQGLFDRFSDWLHALRAQFPWLRFCSTREALERFRAFQDARMTVHFGPSGVAASCTGPLLVHLRVNDLRQVNPVSVENAEIVHISKGADFTTYTLQTSDAGPVKIELM</sequence>
<dbReference type="InterPro" id="IPR018695">
    <property type="entry name" value="DUF2194"/>
</dbReference>
<gene>
    <name evidence="1" type="ORF">OOZ53_16890</name>
</gene>
<evidence type="ECO:0000313" key="1">
    <source>
        <dbReference type="EMBL" id="MDA4847039.1"/>
    </source>
</evidence>
<dbReference type="Proteomes" id="UP001148313">
    <property type="component" value="Unassembled WGS sequence"/>
</dbReference>
<dbReference type="Pfam" id="PF09960">
    <property type="entry name" value="DUF2194"/>
    <property type="match status" value="1"/>
</dbReference>
<dbReference type="RefSeq" id="WP_271090836.1">
    <property type="nucleotide sequence ID" value="NZ_JAPJZH010000010.1"/>
</dbReference>
<keyword evidence="2" id="KW-1185">Reference proteome</keyword>